<sequence>MIKSRKIWYGLLLVIAVVVAAIAIFSLTNLARQEQITEPEISEAKGVAVVLPEKI</sequence>
<feature type="transmembrane region" description="Helical" evidence="1">
    <location>
        <begin position="7"/>
        <end position="27"/>
    </location>
</feature>
<dbReference type="Proteomes" id="UP000591948">
    <property type="component" value="Unassembled WGS sequence"/>
</dbReference>
<dbReference type="AlphaFoldDB" id="A0A6V8P8C9"/>
<evidence type="ECO:0000313" key="2">
    <source>
        <dbReference type="EMBL" id="GFP28598.1"/>
    </source>
</evidence>
<name>A0A6V8P8C9_9ACTN</name>
<keyword evidence="1" id="KW-0472">Membrane</keyword>
<organism evidence="2 3">
    <name type="scientific">Candidatus Hakubella thermalkaliphila</name>
    <dbReference type="NCBI Taxonomy" id="2754717"/>
    <lineage>
        <taxon>Bacteria</taxon>
        <taxon>Bacillati</taxon>
        <taxon>Actinomycetota</taxon>
        <taxon>Actinomycetota incertae sedis</taxon>
        <taxon>Candidatus Hakubellales</taxon>
        <taxon>Candidatus Hakubellaceae</taxon>
        <taxon>Candidatus Hakubella</taxon>
    </lineage>
</organism>
<keyword evidence="1" id="KW-1133">Transmembrane helix</keyword>
<proteinExistence type="predicted"/>
<evidence type="ECO:0000256" key="1">
    <source>
        <dbReference type="SAM" id="Phobius"/>
    </source>
</evidence>
<reference evidence="2 3" key="1">
    <citation type="journal article" date="2020" name="Front. Microbiol.">
        <title>Single-cell genomics of novel Actinobacteria with the Wood-Ljungdahl pathway discovered in a serpentinizing system.</title>
        <authorList>
            <person name="Merino N."/>
            <person name="Kawai M."/>
            <person name="Boyd E.S."/>
            <person name="Colman D.R."/>
            <person name="McGlynn S.E."/>
            <person name="Nealson K.H."/>
            <person name="Kurokawa K."/>
            <person name="Hongoh Y."/>
        </authorList>
    </citation>
    <scope>NUCLEOTIDE SEQUENCE [LARGE SCALE GENOMIC DNA]</scope>
    <source>
        <strain evidence="2 3">S33</strain>
    </source>
</reference>
<keyword evidence="1" id="KW-0812">Transmembrane</keyword>
<feature type="non-terminal residue" evidence="2">
    <location>
        <position position="55"/>
    </location>
</feature>
<protein>
    <submittedName>
        <fullName evidence="2">Uncharacterized protein</fullName>
    </submittedName>
</protein>
<gene>
    <name evidence="2" type="ORF">HKBW3S33_02012</name>
</gene>
<dbReference type="EMBL" id="BLRY01000297">
    <property type="protein sequence ID" value="GFP28598.1"/>
    <property type="molecule type" value="Genomic_DNA"/>
</dbReference>
<keyword evidence="3" id="KW-1185">Reference proteome</keyword>
<accession>A0A6V8P8C9</accession>
<evidence type="ECO:0000313" key="3">
    <source>
        <dbReference type="Proteomes" id="UP000591948"/>
    </source>
</evidence>
<comment type="caution">
    <text evidence="2">The sequence shown here is derived from an EMBL/GenBank/DDBJ whole genome shotgun (WGS) entry which is preliminary data.</text>
</comment>